<dbReference type="InterPro" id="IPR013120">
    <property type="entry name" value="FAR_NAD-bd"/>
</dbReference>
<dbReference type="PANTHER" id="PTHR43272:SF33">
    <property type="entry name" value="AMP-BINDING DOMAIN-CONTAINING PROTEIN-RELATED"/>
    <property type="match status" value="1"/>
</dbReference>
<evidence type="ECO:0000256" key="1">
    <source>
        <dbReference type="ARBA" id="ARBA00022450"/>
    </source>
</evidence>
<dbReference type="SUPFAM" id="SSF51735">
    <property type="entry name" value="NAD(P)-binding Rossmann-fold domains"/>
    <property type="match status" value="1"/>
</dbReference>
<gene>
    <name evidence="6" type="ORF">JKJ07_16640</name>
</gene>
<dbReference type="InterPro" id="IPR009081">
    <property type="entry name" value="PP-bd_ACP"/>
</dbReference>
<keyword evidence="4" id="KW-0067">ATP-binding</keyword>
<feature type="domain" description="Carrier" evidence="5">
    <location>
        <begin position="589"/>
        <end position="664"/>
    </location>
</feature>
<reference evidence="6 7" key="1">
    <citation type="submission" date="2021-01" db="EMBL/GenBank/DDBJ databases">
        <title>Actinoplanes sp. nov. LDG1-01 isolated from lichen.</title>
        <authorList>
            <person name="Saeng-In P."/>
            <person name="Phongsopitanun W."/>
            <person name="Kanchanasin P."/>
            <person name="Yuki M."/>
            <person name="Kudo T."/>
            <person name="Ohkuma M."/>
            <person name="Tanasupawat S."/>
        </authorList>
    </citation>
    <scope>NUCLEOTIDE SEQUENCE [LARGE SCALE GENOMIC DNA]</scope>
    <source>
        <strain evidence="6 7">LDG1-01</strain>
    </source>
</reference>
<dbReference type="EMBL" id="JAENHO010000004">
    <property type="protein sequence ID" value="MBL7255932.1"/>
    <property type="molecule type" value="Genomic_DNA"/>
</dbReference>
<dbReference type="Proteomes" id="UP000598996">
    <property type="component" value="Unassembled WGS sequence"/>
</dbReference>
<evidence type="ECO:0000256" key="3">
    <source>
        <dbReference type="ARBA" id="ARBA00022741"/>
    </source>
</evidence>
<dbReference type="Gene3D" id="3.40.50.12780">
    <property type="entry name" value="N-terminal domain of ligase-like"/>
    <property type="match status" value="1"/>
</dbReference>
<dbReference type="Pfam" id="PF00501">
    <property type="entry name" value="AMP-binding"/>
    <property type="match status" value="1"/>
</dbReference>
<evidence type="ECO:0000256" key="2">
    <source>
        <dbReference type="ARBA" id="ARBA00022553"/>
    </source>
</evidence>
<keyword evidence="1" id="KW-0596">Phosphopantetheine</keyword>
<organism evidence="6 7">
    <name type="scientific">Paractinoplanes lichenicola</name>
    <dbReference type="NCBI Taxonomy" id="2802976"/>
    <lineage>
        <taxon>Bacteria</taxon>
        <taxon>Bacillati</taxon>
        <taxon>Actinomycetota</taxon>
        <taxon>Actinomycetes</taxon>
        <taxon>Micromonosporales</taxon>
        <taxon>Micromonosporaceae</taxon>
        <taxon>Paractinoplanes</taxon>
    </lineage>
</organism>
<dbReference type="PROSITE" id="PS00455">
    <property type="entry name" value="AMP_BINDING"/>
    <property type="match status" value="1"/>
</dbReference>
<dbReference type="InterPro" id="IPR010080">
    <property type="entry name" value="Thioester_reductase-like_dom"/>
</dbReference>
<accession>A0ABS1VMG7</accession>
<dbReference type="InterPro" id="IPR036291">
    <property type="entry name" value="NAD(P)-bd_dom_sf"/>
</dbReference>
<dbReference type="SUPFAM" id="SSF56801">
    <property type="entry name" value="Acetyl-CoA synthetase-like"/>
    <property type="match status" value="1"/>
</dbReference>
<dbReference type="InterPro" id="IPR006162">
    <property type="entry name" value="Ppantetheine_attach_site"/>
</dbReference>
<dbReference type="InterPro" id="IPR000873">
    <property type="entry name" value="AMP-dep_synth/lig_dom"/>
</dbReference>
<evidence type="ECO:0000313" key="6">
    <source>
        <dbReference type="EMBL" id="MBL7255932.1"/>
    </source>
</evidence>
<dbReference type="CDD" id="cd05235">
    <property type="entry name" value="SDR_e1"/>
    <property type="match status" value="1"/>
</dbReference>
<dbReference type="InterPro" id="IPR036736">
    <property type="entry name" value="ACP-like_sf"/>
</dbReference>
<dbReference type="SUPFAM" id="SSF47336">
    <property type="entry name" value="ACP-like"/>
    <property type="match status" value="1"/>
</dbReference>
<sequence length="1085" mass="117545">MAEVMTGYADRPAYGVRATEAVVDPGTGRTTRRLLPRFDTVSYGELWRRAGALAAAWHDDEREPIRSGDFVATLGSTGGDYATLEMVYVRLDVTGVPLSAGSSPAQLLPLLHETKPRMLAVSLEHLGTAAEIVAAGTSVRRLVVFDHHADVDDERERIDAVRGRLSGIVVETLAEVLERGRELPVPAATAVDEERLSLVIYTSGTTGSPKGAAYPARLIAELWRGFFPERPGLPLIDVAYLPMSHLAGRAILFSTLARGGTSFFVGKSDLSTLFEDFALARPTILMLVPRLVDVVHQRYQLMISDGIDEDAAKSTLREEVFGGRVLWSVCGSAPLAAELSAFVASVLGIRLSDGYASTEAGAVLFDGRVMREHVLDYRLEDVPDLNYYSTDRPHPRGELLIRSATLIPGYYQQPDATAEVFTSDGYFRTGDIVAELAPDTLTYVDRRKNLLKLSQGEFVALSRLETVFATGPVIQQIYLYGNSERPYLLAVVVPTPEAAADPERVTALVRDSLRRTGRAEQLEAYEIPRDFLVETEPFSTGNGLMSAARKLMRPKLQQRYGERLERRYAELAERETDELRRLRTTGRDQPVPDTVVTAARAILSAPADDLNAKARFADLGGDSVSALRLSTLLSETYGFTVPVAEIISPVNDLGAVASFIQRHLEPGRERPTPASVHGPSATELRAADLTLDKFLGPIGQAPPLAADPPRTVLLTGATGYLGRFLCLAWLRRLQPTGGRLICLVRGSDDEAARARLDATFGDAGTEPGRTYGELAASTLEVLAGDLGEDRFGLDAEVWQQLAAEVDLIVHDAALVNHVLPYSQLFAPNVLGTAEVLRLAVSEQLKPVTYVSTIGVLTAASTEAGDLRVTDPVRPVDDGYAGGYANSKWAAEVLLREAHDRFGLPVTTVRPGLLLAHSRYPGQVNVPDVFTRLLLSVVATGLAPRSFRGLNTPAHYGGLPVDFVADFIVGAAAGGSYNVTDPHVTETYLDTVVDLLVEAGCPLTRIDDYGVWLGRFEAALRSLPPQQRQHSLLPLLQAFTEPAATLPIPTDQFRAAVPGDIPTMTTELITKYLDDLALLGLLPALA</sequence>
<dbReference type="Gene3D" id="1.10.1200.10">
    <property type="entry name" value="ACP-like"/>
    <property type="match status" value="1"/>
</dbReference>
<dbReference type="InterPro" id="IPR020845">
    <property type="entry name" value="AMP-binding_CS"/>
</dbReference>
<dbReference type="NCBIfam" id="NF041592">
    <property type="entry name" value="carboxyl_red"/>
    <property type="match status" value="1"/>
</dbReference>
<dbReference type="Gene3D" id="3.40.50.720">
    <property type="entry name" value="NAD(P)-binding Rossmann-like Domain"/>
    <property type="match status" value="1"/>
</dbReference>
<dbReference type="Pfam" id="PF00550">
    <property type="entry name" value="PP-binding"/>
    <property type="match status" value="1"/>
</dbReference>
<dbReference type="Pfam" id="PF07993">
    <property type="entry name" value="NAD_binding_4"/>
    <property type="match status" value="1"/>
</dbReference>
<dbReference type="PROSITE" id="PS00012">
    <property type="entry name" value="PHOSPHOPANTETHEINE"/>
    <property type="match status" value="1"/>
</dbReference>
<dbReference type="InterPro" id="IPR046407">
    <property type="entry name" value="CAR"/>
</dbReference>
<keyword evidence="7" id="KW-1185">Reference proteome</keyword>
<protein>
    <submittedName>
        <fullName evidence="6">Thioester reductase domain-containing protein</fullName>
    </submittedName>
</protein>
<evidence type="ECO:0000313" key="7">
    <source>
        <dbReference type="Proteomes" id="UP000598996"/>
    </source>
</evidence>
<dbReference type="NCBIfam" id="TIGR01746">
    <property type="entry name" value="Thioester-redct"/>
    <property type="match status" value="1"/>
</dbReference>
<comment type="caution">
    <text evidence="6">The sequence shown here is derived from an EMBL/GenBank/DDBJ whole genome shotgun (WGS) entry which is preliminary data.</text>
</comment>
<evidence type="ECO:0000259" key="5">
    <source>
        <dbReference type="PROSITE" id="PS50075"/>
    </source>
</evidence>
<dbReference type="PANTHER" id="PTHR43272">
    <property type="entry name" value="LONG-CHAIN-FATTY-ACID--COA LIGASE"/>
    <property type="match status" value="1"/>
</dbReference>
<keyword evidence="3" id="KW-0547">Nucleotide-binding</keyword>
<dbReference type="PROSITE" id="PS50075">
    <property type="entry name" value="CARRIER"/>
    <property type="match status" value="1"/>
</dbReference>
<proteinExistence type="predicted"/>
<dbReference type="InterPro" id="IPR042099">
    <property type="entry name" value="ANL_N_sf"/>
</dbReference>
<evidence type="ECO:0000256" key="4">
    <source>
        <dbReference type="ARBA" id="ARBA00022840"/>
    </source>
</evidence>
<keyword evidence="2" id="KW-0597">Phosphoprotein</keyword>
<name>A0ABS1VMG7_9ACTN</name>